<comment type="similarity">
    <text evidence="1">Belongs to the bacterial solute-binding protein 3 family.</text>
</comment>
<organism evidence="5 6">
    <name type="scientific">Pseudomonas auratipiscis</name>
    <dbReference type="NCBI Taxonomy" id="3115853"/>
    <lineage>
        <taxon>Bacteria</taxon>
        <taxon>Pseudomonadati</taxon>
        <taxon>Pseudomonadota</taxon>
        <taxon>Gammaproteobacteria</taxon>
        <taxon>Pseudomonadales</taxon>
        <taxon>Pseudomonadaceae</taxon>
        <taxon>Pseudomonas</taxon>
    </lineage>
</organism>
<dbReference type="Pfam" id="PF00497">
    <property type="entry name" value="SBP_bac_3"/>
    <property type="match status" value="1"/>
</dbReference>
<dbReference type="PANTHER" id="PTHR35936:SF17">
    <property type="entry name" value="ARGININE-BINDING EXTRACELLULAR PROTEIN ARTP"/>
    <property type="match status" value="1"/>
</dbReference>
<dbReference type="InterPro" id="IPR001638">
    <property type="entry name" value="Solute-binding_3/MltF_N"/>
</dbReference>
<comment type="caution">
    <text evidence="5">The sequence shown here is derived from an EMBL/GenBank/DDBJ whole genome shotgun (WGS) entry which is preliminary data.</text>
</comment>
<keyword evidence="6" id="KW-1185">Reference proteome</keyword>
<gene>
    <name evidence="5" type="ORF">V0R53_05495</name>
</gene>
<dbReference type="Gene3D" id="3.40.190.10">
    <property type="entry name" value="Periplasmic binding protein-like II"/>
    <property type="match status" value="2"/>
</dbReference>
<dbReference type="Proteomes" id="UP001307839">
    <property type="component" value="Unassembled WGS sequence"/>
</dbReference>
<dbReference type="SMART" id="SM00062">
    <property type="entry name" value="PBPb"/>
    <property type="match status" value="1"/>
</dbReference>
<sequence>MNQLSSPIRQLFIGAIAALCFSAAHASEITYRVGATPTGAPFTFLDIKSNSIQGVMVDVANALGKVEGFDCVFEQTGFSALIPSLTSRKIDFISASMLKTEERSKIVDFTDPVYAFGEGLIVRNDDSSAYPDLASLKGEVVGVQAGTTFYDIVKGAGEFKEVRIYDSVGEMILDLSLGRIKAGVVDEPELAYQIRKGLVRDVKLAKDYRPAKIFDLSLVVRKGDAETVKSLNKAIASIKADGTLEAILKKWGLDSQVTP</sequence>
<dbReference type="RefSeq" id="WP_330078990.1">
    <property type="nucleotide sequence ID" value="NZ_JAZDCU010000003.1"/>
</dbReference>
<evidence type="ECO:0000313" key="5">
    <source>
        <dbReference type="EMBL" id="MEE1865845.1"/>
    </source>
</evidence>
<dbReference type="AlphaFoldDB" id="A0AB35WP16"/>
<proteinExistence type="inferred from homology"/>
<feature type="chain" id="PRO_5044233200" evidence="3">
    <location>
        <begin position="27"/>
        <end position="259"/>
    </location>
</feature>
<feature type="signal peptide" evidence="3">
    <location>
        <begin position="1"/>
        <end position="26"/>
    </location>
</feature>
<evidence type="ECO:0000256" key="2">
    <source>
        <dbReference type="ARBA" id="ARBA00022729"/>
    </source>
</evidence>
<feature type="domain" description="Solute-binding protein family 3/N-terminal" evidence="4">
    <location>
        <begin position="30"/>
        <end position="255"/>
    </location>
</feature>
<dbReference type="EMBL" id="JAZDQP010000003">
    <property type="protein sequence ID" value="MEE1865845.1"/>
    <property type="molecule type" value="Genomic_DNA"/>
</dbReference>
<evidence type="ECO:0000256" key="3">
    <source>
        <dbReference type="SAM" id="SignalP"/>
    </source>
</evidence>
<protein>
    <submittedName>
        <fullName evidence="5">ABC transporter substrate-binding protein</fullName>
    </submittedName>
</protein>
<accession>A0AB35WP16</accession>
<dbReference type="PANTHER" id="PTHR35936">
    <property type="entry name" value="MEMBRANE-BOUND LYTIC MUREIN TRANSGLYCOSYLASE F"/>
    <property type="match status" value="1"/>
</dbReference>
<name>A0AB35WP16_9PSED</name>
<keyword evidence="2 3" id="KW-0732">Signal</keyword>
<evidence type="ECO:0000259" key="4">
    <source>
        <dbReference type="SMART" id="SM00062"/>
    </source>
</evidence>
<dbReference type="SUPFAM" id="SSF53850">
    <property type="entry name" value="Periplasmic binding protein-like II"/>
    <property type="match status" value="1"/>
</dbReference>
<evidence type="ECO:0000256" key="1">
    <source>
        <dbReference type="ARBA" id="ARBA00010333"/>
    </source>
</evidence>
<evidence type="ECO:0000313" key="6">
    <source>
        <dbReference type="Proteomes" id="UP001307839"/>
    </source>
</evidence>
<reference evidence="5 6" key="1">
    <citation type="submission" date="2024-01" db="EMBL/GenBank/DDBJ databases">
        <title>Unpublished Manusciprt.</title>
        <authorList>
            <person name="Duman M."/>
            <person name="Valdes E.G."/>
            <person name="Ajmi N."/>
            <person name="Altun S."/>
            <person name="Saticioglu I.B."/>
        </authorList>
    </citation>
    <scope>NUCLEOTIDE SEQUENCE [LARGE SCALE GENOMIC DNA]</scope>
    <source>
        <strain evidence="5 6">120P</strain>
    </source>
</reference>
<dbReference type="CDD" id="cd13530">
    <property type="entry name" value="PBP2_peptides_like"/>
    <property type="match status" value="1"/>
</dbReference>